<dbReference type="PANTHER" id="PTHR47944">
    <property type="entry name" value="CYTOCHROME P450 98A9"/>
    <property type="match status" value="1"/>
</dbReference>
<dbReference type="Gramene" id="RZC51746">
    <property type="protein sequence ID" value="RZC51746"/>
    <property type="gene ID" value="C5167_020167"/>
</dbReference>
<dbReference type="GO" id="GO:0004497">
    <property type="term" value="F:monooxygenase activity"/>
    <property type="evidence" value="ECO:0007669"/>
    <property type="project" value="UniProtKB-KW"/>
</dbReference>
<accession>A0A4Y7IUD0</accession>
<keyword evidence="4" id="KW-0349">Heme</keyword>
<evidence type="ECO:0000256" key="8">
    <source>
        <dbReference type="ARBA" id="ARBA00023002"/>
    </source>
</evidence>
<keyword evidence="6" id="KW-0479">Metal-binding</keyword>
<evidence type="ECO:0000256" key="9">
    <source>
        <dbReference type="ARBA" id="ARBA00023004"/>
    </source>
</evidence>
<organism evidence="13 14">
    <name type="scientific">Papaver somniferum</name>
    <name type="common">Opium poppy</name>
    <dbReference type="NCBI Taxonomy" id="3469"/>
    <lineage>
        <taxon>Eukaryota</taxon>
        <taxon>Viridiplantae</taxon>
        <taxon>Streptophyta</taxon>
        <taxon>Embryophyta</taxon>
        <taxon>Tracheophyta</taxon>
        <taxon>Spermatophyta</taxon>
        <taxon>Magnoliopsida</taxon>
        <taxon>Ranunculales</taxon>
        <taxon>Papaveraceae</taxon>
        <taxon>Papaveroideae</taxon>
        <taxon>Papaver</taxon>
    </lineage>
</organism>
<protein>
    <recommendedName>
        <fullName evidence="15">(S)-canadine synthase</fullName>
    </recommendedName>
</protein>
<evidence type="ECO:0000256" key="3">
    <source>
        <dbReference type="ARBA" id="ARBA00010617"/>
    </source>
</evidence>
<keyword evidence="11 12" id="KW-0472">Membrane</keyword>
<evidence type="ECO:0000313" key="14">
    <source>
        <dbReference type="Proteomes" id="UP000316621"/>
    </source>
</evidence>
<dbReference type="Proteomes" id="UP000316621">
    <property type="component" value="Chromosome 2"/>
</dbReference>
<dbReference type="GO" id="GO:0016020">
    <property type="term" value="C:membrane"/>
    <property type="evidence" value="ECO:0007669"/>
    <property type="project" value="UniProtKB-SubCell"/>
</dbReference>
<evidence type="ECO:0000256" key="7">
    <source>
        <dbReference type="ARBA" id="ARBA00022989"/>
    </source>
</evidence>
<evidence type="ECO:0008006" key="15">
    <source>
        <dbReference type="Google" id="ProtNLM"/>
    </source>
</evidence>
<keyword evidence="7 12" id="KW-1133">Transmembrane helix</keyword>
<name>A0A4Y7IUD0_PAPSO</name>
<dbReference type="Gene3D" id="1.10.630.10">
    <property type="entry name" value="Cytochrome P450"/>
    <property type="match status" value="2"/>
</dbReference>
<comment type="subcellular location">
    <subcellularLocation>
        <location evidence="2">Membrane</location>
        <topology evidence="2">Single-pass membrane protein</topology>
    </subcellularLocation>
</comment>
<dbReference type="SUPFAM" id="SSF48264">
    <property type="entry name" value="Cytochrome P450"/>
    <property type="match status" value="1"/>
</dbReference>
<keyword evidence="5 12" id="KW-0812">Transmembrane</keyword>
<keyword evidence="9" id="KW-0408">Iron</keyword>
<evidence type="ECO:0000313" key="13">
    <source>
        <dbReference type="EMBL" id="RZC51746.1"/>
    </source>
</evidence>
<dbReference type="InterPro" id="IPR036396">
    <property type="entry name" value="Cyt_P450_sf"/>
</dbReference>
<keyword evidence="14" id="KW-1185">Reference proteome</keyword>
<dbReference type="Pfam" id="PF00067">
    <property type="entry name" value="p450"/>
    <property type="match status" value="2"/>
</dbReference>
<dbReference type="InterPro" id="IPR001128">
    <property type="entry name" value="Cyt_P450"/>
</dbReference>
<dbReference type="GO" id="GO:0016717">
    <property type="term" value="F:oxidoreductase activity, acting on paired donors, with oxidation of a pair of donors resulting in the reduction of molecular oxygen to two molecules of water"/>
    <property type="evidence" value="ECO:0007669"/>
    <property type="project" value="UniProtKB-ARBA"/>
</dbReference>
<evidence type="ECO:0000256" key="1">
    <source>
        <dbReference type="ARBA" id="ARBA00001971"/>
    </source>
</evidence>
<sequence>MKEMMSNSWIPTITSIILAIFAVLMMFRRRKSSSAMEWPVGPKTLPIVGNLHVLGGDSALHDMLHKLAQVYGSVMTIWIGSWKPVIVVSEFDQAWEVLVNKSLDYSAREMPEITKIVTANWRTIKNSHSGPFWATLKKGLQTVALSPQNIASQTALQEEDMRKLIEYLKVEAALNSGIVNPLDHLKKATVRLISRLIYGKDFDDAVVKETMRMKPIASLEIPHKPCKDTSLMGKKFDMRTNIMVNIHALHHTEKVWSEPYRFMPERLLQKHDKAMEESLLPLSAGMRIYAGMELGKLQFSFSLANIVNTFKWSCVSDGVLPDINDRLSGYVRFSKTPLEARIVPRM</sequence>
<evidence type="ECO:0000256" key="11">
    <source>
        <dbReference type="ARBA" id="ARBA00023136"/>
    </source>
</evidence>
<dbReference type="EMBL" id="CM010716">
    <property type="protein sequence ID" value="RZC51746.1"/>
    <property type="molecule type" value="Genomic_DNA"/>
</dbReference>
<evidence type="ECO:0000256" key="6">
    <source>
        <dbReference type="ARBA" id="ARBA00022723"/>
    </source>
</evidence>
<evidence type="ECO:0000256" key="2">
    <source>
        <dbReference type="ARBA" id="ARBA00004167"/>
    </source>
</evidence>
<evidence type="ECO:0000256" key="4">
    <source>
        <dbReference type="ARBA" id="ARBA00022617"/>
    </source>
</evidence>
<comment type="cofactor">
    <cofactor evidence="1">
        <name>heme</name>
        <dbReference type="ChEBI" id="CHEBI:30413"/>
    </cofactor>
</comment>
<keyword evidence="8" id="KW-0560">Oxidoreductase</keyword>
<reference evidence="13 14" key="1">
    <citation type="journal article" date="2018" name="Science">
        <title>The opium poppy genome and morphinan production.</title>
        <authorList>
            <person name="Guo L."/>
            <person name="Winzer T."/>
            <person name="Yang X."/>
            <person name="Li Y."/>
            <person name="Ning Z."/>
            <person name="He Z."/>
            <person name="Teodor R."/>
            <person name="Lu Y."/>
            <person name="Bowser T.A."/>
            <person name="Graham I.A."/>
            <person name="Ye K."/>
        </authorList>
    </citation>
    <scope>NUCLEOTIDE SEQUENCE [LARGE SCALE GENOMIC DNA]</scope>
    <source>
        <strain evidence="14">cv. HN1</strain>
        <tissue evidence="13">Leaves</tissue>
    </source>
</reference>
<dbReference type="PANTHER" id="PTHR47944:SF4">
    <property type="entry name" value="OS09G0441700 PROTEIN"/>
    <property type="match status" value="1"/>
</dbReference>
<gene>
    <name evidence="13" type="ORF">C5167_020167</name>
</gene>
<dbReference type="GO" id="GO:0033075">
    <property type="term" value="P:isoquinoline alkaloid biosynthetic process"/>
    <property type="evidence" value="ECO:0007669"/>
    <property type="project" value="UniProtKB-ARBA"/>
</dbReference>
<dbReference type="GO" id="GO:0005506">
    <property type="term" value="F:iron ion binding"/>
    <property type="evidence" value="ECO:0007669"/>
    <property type="project" value="InterPro"/>
</dbReference>
<evidence type="ECO:0000256" key="5">
    <source>
        <dbReference type="ARBA" id="ARBA00022692"/>
    </source>
</evidence>
<proteinExistence type="inferred from homology"/>
<dbReference type="AlphaFoldDB" id="A0A4Y7IUD0"/>
<evidence type="ECO:0000256" key="12">
    <source>
        <dbReference type="SAM" id="Phobius"/>
    </source>
</evidence>
<feature type="transmembrane region" description="Helical" evidence="12">
    <location>
        <begin position="6"/>
        <end position="27"/>
    </location>
</feature>
<dbReference type="GO" id="GO:0020037">
    <property type="term" value="F:heme binding"/>
    <property type="evidence" value="ECO:0007669"/>
    <property type="project" value="InterPro"/>
</dbReference>
<comment type="similarity">
    <text evidence="3">Belongs to the cytochrome P450 family.</text>
</comment>
<keyword evidence="10" id="KW-0503">Monooxygenase</keyword>
<evidence type="ECO:0000256" key="10">
    <source>
        <dbReference type="ARBA" id="ARBA00023033"/>
    </source>
</evidence>